<accession>A0A7W7PYU3</accession>
<keyword evidence="2" id="KW-0812">Transmembrane</keyword>
<reference evidence="3 4" key="1">
    <citation type="submission" date="2020-08" db="EMBL/GenBank/DDBJ databases">
        <title>Genomic Encyclopedia of Type Strains, Phase III (KMG-III): the genomes of soil and plant-associated and newly described type strains.</title>
        <authorList>
            <person name="Whitman W."/>
        </authorList>
    </citation>
    <scope>NUCLEOTIDE SEQUENCE [LARGE SCALE GENOMIC DNA]</scope>
    <source>
        <strain evidence="3 4">CECT 8960</strain>
    </source>
</reference>
<feature type="region of interest" description="Disordered" evidence="1">
    <location>
        <begin position="33"/>
        <end position="73"/>
    </location>
</feature>
<organism evidence="3 4">
    <name type="scientific">Actinophytocola algeriensis</name>
    <dbReference type="NCBI Taxonomy" id="1768010"/>
    <lineage>
        <taxon>Bacteria</taxon>
        <taxon>Bacillati</taxon>
        <taxon>Actinomycetota</taxon>
        <taxon>Actinomycetes</taxon>
        <taxon>Pseudonocardiales</taxon>
        <taxon>Pseudonocardiaceae</taxon>
    </lineage>
</organism>
<dbReference type="AlphaFoldDB" id="A0A7W7PYU3"/>
<dbReference type="EMBL" id="JACHJQ010000001">
    <property type="protein sequence ID" value="MBB4903827.1"/>
    <property type="molecule type" value="Genomic_DNA"/>
</dbReference>
<comment type="caution">
    <text evidence="3">The sequence shown here is derived from an EMBL/GenBank/DDBJ whole genome shotgun (WGS) entry which is preliminary data.</text>
</comment>
<evidence type="ECO:0000313" key="4">
    <source>
        <dbReference type="Proteomes" id="UP000520767"/>
    </source>
</evidence>
<gene>
    <name evidence="3" type="ORF">FHR82_000037</name>
</gene>
<keyword evidence="4" id="KW-1185">Reference proteome</keyword>
<keyword evidence="2" id="KW-1133">Transmembrane helix</keyword>
<keyword evidence="2" id="KW-0472">Membrane</keyword>
<dbReference type="RefSeq" id="WP_184808163.1">
    <property type="nucleotide sequence ID" value="NZ_JACHJQ010000001.1"/>
</dbReference>
<sequence length="105" mass="11119">MRSAVRLLVVTLTGLVVALLPVHAVAESHPSDREYGLVAGHQPAPPPTGPSTAPSAPTVELDPAETESDRAESRRKIVMGVASALLIGVVIWGRSIRRKKAKPKK</sequence>
<name>A0A7W7PYU3_9PSEU</name>
<proteinExistence type="predicted"/>
<evidence type="ECO:0000256" key="2">
    <source>
        <dbReference type="SAM" id="Phobius"/>
    </source>
</evidence>
<feature type="transmembrane region" description="Helical" evidence="2">
    <location>
        <begin position="77"/>
        <end position="96"/>
    </location>
</feature>
<protein>
    <submittedName>
        <fullName evidence="3">Uncharacterized protein</fullName>
    </submittedName>
</protein>
<evidence type="ECO:0000256" key="1">
    <source>
        <dbReference type="SAM" id="MobiDB-lite"/>
    </source>
</evidence>
<dbReference type="Proteomes" id="UP000520767">
    <property type="component" value="Unassembled WGS sequence"/>
</dbReference>
<evidence type="ECO:0000313" key="3">
    <source>
        <dbReference type="EMBL" id="MBB4903827.1"/>
    </source>
</evidence>